<dbReference type="EMBL" id="KE721211">
    <property type="protein sequence ID" value="ERF71460.1"/>
    <property type="molecule type" value="Genomic_DNA"/>
</dbReference>
<dbReference type="GeneID" id="19241732"/>
<dbReference type="eggNOG" id="ENOG502RK59">
    <property type="taxonomic scope" value="Eukaryota"/>
</dbReference>
<protein>
    <submittedName>
        <fullName evidence="1">Uncharacterized protein</fullName>
    </submittedName>
</protein>
<dbReference type="Proteomes" id="UP000019373">
    <property type="component" value="Unassembled WGS sequence"/>
</dbReference>
<evidence type="ECO:0000313" key="2">
    <source>
        <dbReference type="Proteomes" id="UP000019373"/>
    </source>
</evidence>
<dbReference type="HOGENOM" id="CLU_1620211_0_0_1"/>
<name>U1HMC6_ENDPU</name>
<accession>U1HMC6</accession>
<dbReference type="OMA" id="HYATDAK"/>
<keyword evidence="2" id="KW-1185">Reference proteome</keyword>
<evidence type="ECO:0000313" key="1">
    <source>
        <dbReference type="EMBL" id="ERF71460.1"/>
    </source>
</evidence>
<organism evidence="1 2">
    <name type="scientific">Endocarpon pusillum (strain Z07020 / HMAS-L-300199)</name>
    <name type="common">Lichen-forming fungus</name>
    <dbReference type="NCBI Taxonomy" id="1263415"/>
    <lineage>
        <taxon>Eukaryota</taxon>
        <taxon>Fungi</taxon>
        <taxon>Dikarya</taxon>
        <taxon>Ascomycota</taxon>
        <taxon>Pezizomycotina</taxon>
        <taxon>Eurotiomycetes</taxon>
        <taxon>Chaetothyriomycetidae</taxon>
        <taxon>Verrucariales</taxon>
        <taxon>Verrucariaceae</taxon>
        <taxon>Endocarpon</taxon>
    </lineage>
</organism>
<dbReference type="RefSeq" id="XP_007802927.1">
    <property type="nucleotide sequence ID" value="XM_007804736.1"/>
</dbReference>
<dbReference type="AlphaFoldDB" id="U1HMC6"/>
<dbReference type="OrthoDB" id="3480872at2759"/>
<reference evidence="2" key="1">
    <citation type="journal article" date="2014" name="BMC Genomics">
        <title>Genome characteristics reveal the impact of lichenization on lichen-forming fungus Endocarpon pusillum Hedwig (Verrucariales, Ascomycota).</title>
        <authorList>
            <person name="Wang Y.-Y."/>
            <person name="Liu B."/>
            <person name="Zhang X.-Y."/>
            <person name="Zhou Q.-M."/>
            <person name="Zhang T."/>
            <person name="Li H."/>
            <person name="Yu Y.-F."/>
            <person name="Zhang X.-L."/>
            <person name="Hao X.-Y."/>
            <person name="Wang M."/>
            <person name="Wang L."/>
            <person name="Wei J.-C."/>
        </authorList>
    </citation>
    <scope>NUCLEOTIDE SEQUENCE [LARGE SCALE GENOMIC DNA]</scope>
    <source>
        <strain evidence="2">Z07020 / HMAS-L-300199</strain>
    </source>
</reference>
<gene>
    <name evidence="1" type="ORF">EPUS_06842</name>
</gene>
<proteinExistence type="predicted"/>
<sequence>MLSRLFSWLTGQQIEPTIRQTNLRVLRIPGDGSPPHLVQLNTIESDDNIDCCQRHIPDFRPYWGDGEGFQWRDIIGMEVRDQQAAPELNGVYFGWKSFALHLMPLSKHTGFCGDAFFAKSPLWEHDDNGAVYEDVPVAFLGSSLLETALEKLHDR</sequence>